<evidence type="ECO:0000256" key="7">
    <source>
        <dbReference type="ARBA" id="ARBA00031122"/>
    </source>
</evidence>
<evidence type="ECO:0000256" key="6">
    <source>
        <dbReference type="ARBA" id="ARBA00023145"/>
    </source>
</evidence>
<dbReference type="GO" id="GO:0016746">
    <property type="term" value="F:acyltransferase activity"/>
    <property type="evidence" value="ECO:0007669"/>
    <property type="project" value="UniProtKB-KW"/>
</dbReference>
<dbReference type="PANTHER" id="PTHR34218">
    <property type="entry name" value="PEPTIDASE S45 PENICILLIN AMIDASE"/>
    <property type="match status" value="1"/>
</dbReference>
<dbReference type="Pfam" id="PF01804">
    <property type="entry name" value="Penicil_amidase"/>
    <property type="match status" value="1"/>
</dbReference>
<reference evidence="9 10" key="1">
    <citation type="submission" date="2024-08" db="EMBL/GenBank/DDBJ databases">
        <title>Genome sequence of Streptomyces aureus CACIA-1.46HGO.</title>
        <authorList>
            <person name="Evangelista-Martinez Z."/>
        </authorList>
    </citation>
    <scope>NUCLEOTIDE SEQUENCE [LARGE SCALE GENOMIC DNA]</scope>
    <source>
        <strain evidence="9 10">CACIA-1.46HGO</strain>
    </source>
</reference>
<dbReference type="Gene3D" id="1.10.1400.10">
    <property type="match status" value="1"/>
</dbReference>
<dbReference type="InterPro" id="IPR023343">
    <property type="entry name" value="Penicillin_amidase_dom1"/>
</dbReference>
<name>A0ABV4SGD7_9ACTN</name>
<comment type="similarity">
    <text evidence="3">Belongs to the peptidase S45 family.</text>
</comment>
<dbReference type="PANTHER" id="PTHR34218:SF4">
    <property type="entry name" value="ACYL-HOMOSERINE LACTONE ACYLASE QUIP"/>
    <property type="match status" value="1"/>
</dbReference>
<evidence type="ECO:0000313" key="9">
    <source>
        <dbReference type="EMBL" id="MFA3837522.1"/>
    </source>
</evidence>
<dbReference type="Proteomes" id="UP001571476">
    <property type="component" value="Unassembled WGS sequence"/>
</dbReference>
<keyword evidence="9" id="KW-0808">Transferase</keyword>
<evidence type="ECO:0000313" key="10">
    <source>
        <dbReference type="Proteomes" id="UP001571476"/>
    </source>
</evidence>
<dbReference type="InterPro" id="IPR043147">
    <property type="entry name" value="Penicillin_amidase_A-knob"/>
</dbReference>
<dbReference type="SUPFAM" id="SSF56235">
    <property type="entry name" value="N-terminal nucleophile aminohydrolases (Ntn hydrolases)"/>
    <property type="match status" value="1"/>
</dbReference>
<proteinExistence type="inferred from homology"/>
<dbReference type="EMBL" id="JBGOSP010000006">
    <property type="protein sequence ID" value="MFA3837522.1"/>
    <property type="molecule type" value="Genomic_DNA"/>
</dbReference>
<keyword evidence="5" id="KW-0378">Hydrolase</keyword>
<comment type="function">
    <text evidence="1">Acyltransferase required for the direct transfer of medium- to long-chain fatty acyl moieties from a carrier protein (MbtL) on to the epsilon-amino group of lysine residue in the mycobactin core.</text>
</comment>
<keyword evidence="6" id="KW-0865">Zymogen</keyword>
<dbReference type="Gene3D" id="3.60.20.10">
    <property type="entry name" value="Glutamine Phosphoribosylpyrophosphate, subunit 1, domain 1"/>
    <property type="match status" value="1"/>
</dbReference>
<dbReference type="InterPro" id="IPR043146">
    <property type="entry name" value="Penicillin_amidase_N_B-knob"/>
</dbReference>
<dbReference type="InterPro" id="IPR016181">
    <property type="entry name" value="Acyl_CoA_acyltransferase"/>
</dbReference>
<protein>
    <recommendedName>
        <fullName evidence="4">Lysine N-acyltransferase MbtK</fullName>
    </recommendedName>
    <alternativeName>
        <fullName evidence="7">Mycobactin synthase protein K</fullName>
    </alternativeName>
</protein>
<dbReference type="RefSeq" id="WP_372562903.1">
    <property type="nucleotide sequence ID" value="NZ_JBGOSP010000006.1"/>
</dbReference>
<keyword evidence="9" id="KW-0012">Acyltransferase</keyword>
<accession>A0ABV4SGD7</accession>
<dbReference type="PROSITE" id="PS51186">
    <property type="entry name" value="GNAT"/>
    <property type="match status" value="1"/>
</dbReference>
<dbReference type="Gene3D" id="1.10.439.10">
    <property type="entry name" value="Penicillin Amidohydrolase, domain 1"/>
    <property type="match status" value="1"/>
</dbReference>
<dbReference type="Pfam" id="PF13523">
    <property type="entry name" value="Acetyltransf_8"/>
    <property type="match status" value="1"/>
</dbReference>
<dbReference type="SMART" id="SM01006">
    <property type="entry name" value="AlcB"/>
    <property type="match status" value="1"/>
</dbReference>
<comment type="pathway">
    <text evidence="2">Siderophore biosynthesis; mycobactin biosynthesis.</text>
</comment>
<evidence type="ECO:0000256" key="4">
    <source>
        <dbReference type="ARBA" id="ARBA00020586"/>
    </source>
</evidence>
<dbReference type="InterPro" id="IPR002692">
    <property type="entry name" value="S45"/>
</dbReference>
<organism evidence="9 10">
    <name type="scientific">Streptomyces aureus</name>
    <dbReference type="NCBI Taxonomy" id="193461"/>
    <lineage>
        <taxon>Bacteria</taxon>
        <taxon>Bacillati</taxon>
        <taxon>Actinomycetota</taxon>
        <taxon>Actinomycetes</taxon>
        <taxon>Kitasatosporales</taxon>
        <taxon>Streptomycetaceae</taxon>
        <taxon>Streptomyces</taxon>
    </lineage>
</organism>
<dbReference type="SUPFAM" id="SSF55729">
    <property type="entry name" value="Acyl-CoA N-acyltransferases (Nat)"/>
    <property type="match status" value="1"/>
</dbReference>
<evidence type="ECO:0000256" key="2">
    <source>
        <dbReference type="ARBA" id="ARBA00005102"/>
    </source>
</evidence>
<feature type="domain" description="N-acetyltransferase" evidence="8">
    <location>
        <begin position="699"/>
        <end position="866"/>
    </location>
</feature>
<comment type="caution">
    <text evidence="9">The sequence shown here is derived from an EMBL/GenBank/DDBJ whole genome shotgun (WGS) entry which is preliminary data.</text>
</comment>
<dbReference type="InterPro" id="IPR029055">
    <property type="entry name" value="Ntn_hydrolases_N"/>
</dbReference>
<keyword evidence="10" id="KW-1185">Reference proteome</keyword>
<sequence length="872" mass="95127">MSVEVYRDEWGIPHLRADSVRELAHAQGRNAAADRAWQIEVERHRSQGTSAAFLGPEAAGWDRFARQARIDDTARRCYRALDEETRGWLDAYVAGVDAGLRELGGAAPEFARAGLEPGRWRPWTPLGIWLSTHILFTGFPGKLWRDEVVRRIGPGAVGLFATDGPGTSGSNGWLVTGDRTATGGPLIAGDPHRYIEDPGVYQQIRLACPEYDVVGLAVPGVPGIGHFGHTGTVAWAITNAMADYQDLYRERLRRLPDGGVEALGPDGWRPAFRSVETFEVAGARPQEVEVVETERGTVVIGGPDEGQGIALRQPPRVREDLGFAALPALLNARTVADVDRAFDRWAEPVNVVQAADTEGGLLHRVAGAVPERDPENLLRVVPAHEPRHAWRGLRELPREPVGTVAVMANQRGLAAPLGIEFAPPHRADRIRELLDAREVWTAPAMAAVHTDTRLASARPLLDLVARLDSLSPGAAALRKRLLAWDRHMDADSVDAAAYARVRAAVVRKLAAHPAFAPLTGMGEAYPEAFRPWLALAPRIAYALETLLTTDQFPEVDRETVVREGVEEAAGTTATGETWGDRHRLAAWRALPDGDEAGPGLPGDHDCVLSTSSVPGVTDLSARGPAARYVWDVADRANSLWVVPLGASGIPGSPHRRDQLPLWLGGGLVPVITDWNRLTKETPMRESAVYEQTVEGFGTVRVGPVDPAADLDVIHGWVREERARFWGMEGASREQVRETYEHLDSLTTHHAHLVRLDGEPVALFQTYEPEADRVSECYEVEDGDIGVHFLIAPATGGAVRGFTGALMTVLVTYALEGHGKRRIVVEPDARNTKAVTLLERAGFELGPEIVLPEIDLPEVFLPEKRARIAFLKR</sequence>
<evidence type="ECO:0000256" key="5">
    <source>
        <dbReference type="ARBA" id="ARBA00022801"/>
    </source>
</evidence>
<dbReference type="Gene3D" id="2.30.120.10">
    <property type="match status" value="1"/>
</dbReference>
<dbReference type="InterPro" id="IPR000182">
    <property type="entry name" value="GNAT_dom"/>
</dbReference>
<dbReference type="Gene3D" id="3.40.630.30">
    <property type="match status" value="1"/>
</dbReference>
<evidence type="ECO:0000256" key="1">
    <source>
        <dbReference type="ARBA" id="ARBA00003818"/>
    </source>
</evidence>
<gene>
    <name evidence="9" type="ORF">ACEG43_15250</name>
</gene>
<evidence type="ECO:0000256" key="3">
    <source>
        <dbReference type="ARBA" id="ARBA00006586"/>
    </source>
</evidence>
<evidence type="ECO:0000259" key="8">
    <source>
        <dbReference type="PROSITE" id="PS51186"/>
    </source>
</evidence>
<dbReference type="InterPro" id="IPR019432">
    <property type="entry name" value="Acyltransferase_MbtK/IucB-like"/>
</dbReference>